<keyword evidence="2" id="KW-1133">Transmembrane helix</keyword>
<dbReference type="KEGG" id="alm:AO498_09155"/>
<evidence type="ECO:0000313" key="5">
    <source>
        <dbReference type="Proteomes" id="UP000073816"/>
    </source>
</evidence>
<feature type="domain" description="Bacterial sugar transferase" evidence="3">
    <location>
        <begin position="8"/>
        <end position="182"/>
    </location>
</feature>
<keyword evidence="2" id="KW-0472">Membrane</keyword>
<reference evidence="4 5" key="2">
    <citation type="journal article" date="2016" name="Genome Announc.">
        <title>Complete Genome Sequence of Algoriphagus sp. Strain M8-2, Isolated from a Brackish Lake.</title>
        <authorList>
            <person name="Muraguchi Y."/>
            <person name="Kushimoto K."/>
            <person name="Ohtsubo Y."/>
            <person name="Suzuki T."/>
            <person name="Dohra H."/>
            <person name="Kimbara K."/>
            <person name="Shintani M."/>
        </authorList>
    </citation>
    <scope>NUCLEOTIDE SEQUENCE [LARGE SCALE GENOMIC DNA]</scope>
    <source>
        <strain evidence="4 5">M8-2</strain>
    </source>
</reference>
<name>A0A142EN80_9BACT</name>
<keyword evidence="5" id="KW-1185">Reference proteome</keyword>
<organism evidence="4 5">
    <name type="scientific">Algoriphagus sanaruensis</name>
    <dbReference type="NCBI Taxonomy" id="1727163"/>
    <lineage>
        <taxon>Bacteria</taxon>
        <taxon>Pseudomonadati</taxon>
        <taxon>Bacteroidota</taxon>
        <taxon>Cytophagia</taxon>
        <taxon>Cytophagales</taxon>
        <taxon>Cyclobacteriaceae</taxon>
        <taxon>Algoriphagus</taxon>
    </lineage>
</organism>
<dbReference type="PATRIC" id="fig|1727163.4.peg.1914"/>
<evidence type="ECO:0000259" key="3">
    <source>
        <dbReference type="Pfam" id="PF02397"/>
    </source>
</evidence>
<reference evidence="5" key="1">
    <citation type="submission" date="2015-09" db="EMBL/GenBank/DDBJ databases">
        <title>Complete sequence of Algoriphagus sp. M8-2.</title>
        <authorList>
            <person name="Shintani M."/>
        </authorList>
    </citation>
    <scope>NUCLEOTIDE SEQUENCE [LARGE SCALE GENOMIC DNA]</scope>
    <source>
        <strain evidence="5">M8-2</strain>
    </source>
</reference>
<feature type="transmembrane region" description="Helical" evidence="2">
    <location>
        <begin position="12"/>
        <end position="37"/>
    </location>
</feature>
<dbReference type="AlphaFoldDB" id="A0A142EN80"/>
<dbReference type="InterPro" id="IPR003362">
    <property type="entry name" value="Bact_transf"/>
</dbReference>
<dbReference type="Pfam" id="PF02397">
    <property type="entry name" value="Bac_transf"/>
    <property type="match status" value="1"/>
</dbReference>
<dbReference type="STRING" id="1727163.AO498_09155"/>
<proteinExistence type="inferred from homology"/>
<evidence type="ECO:0000256" key="2">
    <source>
        <dbReference type="SAM" id="Phobius"/>
    </source>
</evidence>
<comment type="similarity">
    <text evidence="1">Belongs to the bacterial sugar transferase family.</text>
</comment>
<evidence type="ECO:0000313" key="4">
    <source>
        <dbReference type="EMBL" id="AMQ56585.1"/>
    </source>
</evidence>
<gene>
    <name evidence="4" type="ORF">AO498_09155</name>
</gene>
<protein>
    <submittedName>
        <fullName evidence="4">UDP-galactose phosphate transferase</fullName>
    </submittedName>
</protein>
<dbReference type="Proteomes" id="UP000073816">
    <property type="component" value="Chromosome"/>
</dbReference>
<keyword evidence="2" id="KW-0812">Transmembrane</keyword>
<dbReference type="PANTHER" id="PTHR30576:SF8">
    <property type="entry name" value="UNDECAPRENYL-PHOSPHATE GALACTOSE PHOSPHOTRANSFERASE"/>
    <property type="match status" value="1"/>
</dbReference>
<accession>A0A142EN80</accession>
<dbReference type="GO" id="GO:0016780">
    <property type="term" value="F:phosphotransferase activity, for other substituted phosphate groups"/>
    <property type="evidence" value="ECO:0007669"/>
    <property type="project" value="TreeGrafter"/>
</dbReference>
<dbReference type="PANTHER" id="PTHR30576">
    <property type="entry name" value="COLANIC BIOSYNTHESIS UDP-GLUCOSE LIPID CARRIER TRANSFERASE"/>
    <property type="match status" value="1"/>
</dbReference>
<evidence type="ECO:0000256" key="1">
    <source>
        <dbReference type="ARBA" id="ARBA00006464"/>
    </source>
</evidence>
<dbReference type="RefSeq" id="WP_269465472.1">
    <property type="nucleotide sequence ID" value="NZ_CP012836.1"/>
</dbReference>
<keyword evidence="4" id="KW-0808">Transferase</keyword>
<sequence length="202" mass="23246">MIYKAFGKRLLDLILASSMAIILFPLFFIVAAILIFYHQGSPFFYQSRPGYKGVVFQIIKFKTMLDLRDQNGMVLPDEKRVFGLGKLIRKFSLDEIPQLFNVIRGDMSLVGPRPLLVEYLELYTEEQHKRHLVKPGVTGWAQINGRNTISWRQKFNYDIWYVQNCSLALDLKILVVTFWNVILGKGVSQQGHVTVGKFDGTN</sequence>
<dbReference type="EMBL" id="CP012836">
    <property type="protein sequence ID" value="AMQ56585.1"/>
    <property type="molecule type" value="Genomic_DNA"/>
</dbReference>